<comment type="caution">
    <text evidence="1">The sequence shown here is derived from an EMBL/GenBank/DDBJ whole genome shotgun (WGS) entry which is preliminary data.</text>
</comment>
<reference evidence="1" key="1">
    <citation type="journal article" date="2015" name="Nature">
        <title>Complex archaea that bridge the gap between prokaryotes and eukaryotes.</title>
        <authorList>
            <person name="Spang A."/>
            <person name="Saw J.H."/>
            <person name="Jorgensen S.L."/>
            <person name="Zaremba-Niedzwiedzka K."/>
            <person name="Martijn J."/>
            <person name="Lind A.E."/>
            <person name="van Eijk R."/>
            <person name="Schleper C."/>
            <person name="Guy L."/>
            <person name="Ettema T.J."/>
        </authorList>
    </citation>
    <scope>NUCLEOTIDE SEQUENCE</scope>
</reference>
<organism evidence="1">
    <name type="scientific">marine sediment metagenome</name>
    <dbReference type="NCBI Taxonomy" id="412755"/>
    <lineage>
        <taxon>unclassified sequences</taxon>
        <taxon>metagenomes</taxon>
        <taxon>ecological metagenomes</taxon>
    </lineage>
</organism>
<protein>
    <submittedName>
        <fullName evidence="1">Uncharacterized protein</fullName>
    </submittedName>
</protein>
<dbReference type="AlphaFoldDB" id="A0A0F9MCR2"/>
<name>A0A0F9MCR2_9ZZZZ</name>
<proteinExistence type="predicted"/>
<sequence>AGFNKIMNAAETCPTKAIIVENKDTKERFYPL</sequence>
<accession>A0A0F9MCR2</accession>
<gene>
    <name evidence="1" type="ORF">LCGC14_1106430</name>
</gene>
<evidence type="ECO:0000313" key="1">
    <source>
        <dbReference type="EMBL" id="KKN03574.1"/>
    </source>
</evidence>
<dbReference type="EMBL" id="LAZR01005020">
    <property type="protein sequence ID" value="KKN03574.1"/>
    <property type="molecule type" value="Genomic_DNA"/>
</dbReference>
<feature type="non-terminal residue" evidence="1">
    <location>
        <position position="1"/>
    </location>
</feature>